<feature type="domain" description="DUF7704" evidence="2">
    <location>
        <begin position="5"/>
        <end position="147"/>
    </location>
</feature>
<organism evidence="3 4">
    <name type="scientific">Massarina eburnea CBS 473.64</name>
    <dbReference type="NCBI Taxonomy" id="1395130"/>
    <lineage>
        <taxon>Eukaryota</taxon>
        <taxon>Fungi</taxon>
        <taxon>Dikarya</taxon>
        <taxon>Ascomycota</taxon>
        <taxon>Pezizomycotina</taxon>
        <taxon>Dothideomycetes</taxon>
        <taxon>Pleosporomycetidae</taxon>
        <taxon>Pleosporales</taxon>
        <taxon>Massarineae</taxon>
        <taxon>Massarinaceae</taxon>
        <taxon>Massarina</taxon>
    </lineage>
</organism>
<feature type="transmembrane region" description="Helical" evidence="1">
    <location>
        <begin position="7"/>
        <end position="28"/>
    </location>
</feature>
<dbReference type="Proteomes" id="UP000799753">
    <property type="component" value="Unassembled WGS sequence"/>
</dbReference>
<keyword evidence="4" id="KW-1185">Reference proteome</keyword>
<dbReference type="OrthoDB" id="2937326at2759"/>
<feature type="transmembrane region" description="Helical" evidence="1">
    <location>
        <begin position="127"/>
        <end position="145"/>
    </location>
</feature>
<accession>A0A6A6SAH7</accession>
<feature type="transmembrane region" description="Helical" evidence="1">
    <location>
        <begin position="88"/>
        <end position="107"/>
    </location>
</feature>
<keyword evidence="1" id="KW-1133">Transmembrane helix</keyword>
<dbReference type="PANTHER" id="PTHR37019">
    <property type="entry name" value="CHROMOSOME 1, WHOLE GENOME SHOTGUN SEQUENCE"/>
    <property type="match status" value="1"/>
</dbReference>
<keyword evidence="1" id="KW-0472">Membrane</keyword>
<evidence type="ECO:0000259" key="2">
    <source>
        <dbReference type="Pfam" id="PF24803"/>
    </source>
</evidence>
<dbReference type="PANTHER" id="PTHR37019:SF2">
    <property type="entry name" value="EXPERA DOMAIN-CONTAINING PROTEIN"/>
    <property type="match status" value="1"/>
</dbReference>
<dbReference type="Pfam" id="PF24803">
    <property type="entry name" value="DUF7704"/>
    <property type="match status" value="1"/>
</dbReference>
<protein>
    <recommendedName>
        <fullName evidence="2">DUF7704 domain-containing protein</fullName>
    </recommendedName>
</protein>
<dbReference type="InterPro" id="IPR056121">
    <property type="entry name" value="DUF7704"/>
</dbReference>
<gene>
    <name evidence="3" type="ORF">P280DRAFT_546200</name>
</gene>
<proteinExistence type="predicted"/>
<keyword evidence="1" id="KW-0812">Transmembrane</keyword>
<evidence type="ECO:0000256" key="1">
    <source>
        <dbReference type="SAM" id="Phobius"/>
    </source>
</evidence>
<reference evidence="3" key="1">
    <citation type="journal article" date="2020" name="Stud. Mycol.">
        <title>101 Dothideomycetes genomes: a test case for predicting lifestyles and emergence of pathogens.</title>
        <authorList>
            <person name="Haridas S."/>
            <person name="Albert R."/>
            <person name="Binder M."/>
            <person name="Bloem J."/>
            <person name="Labutti K."/>
            <person name="Salamov A."/>
            <person name="Andreopoulos B."/>
            <person name="Baker S."/>
            <person name="Barry K."/>
            <person name="Bills G."/>
            <person name="Bluhm B."/>
            <person name="Cannon C."/>
            <person name="Castanera R."/>
            <person name="Culley D."/>
            <person name="Daum C."/>
            <person name="Ezra D."/>
            <person name="Gonzalez J."/>
            <person name="Henrissat B."/>
            <person name="Kuo A."/>
            <person name="Liang C."/>
            <person name="Lipzen A."/>
            <person name="Lutzoni F."/>
            <person name="Magnuson J."/>
            <person name="Mondo S."/>
            <person name="Nolan M."/>
            <person name="Ohm R."/>
            <person name="Pangilinan J."/>
            <person name="Park H.-J."/>
            <person name="Ramirez L."/>
            <person name="Alfaro M."/>
            <person name="Sun H."/>
            <person name="Tritt A."/>
            <person name="Yoshinaga Y."/>
            <person name="Zwiers L.-H."/>
            <person name="Turgeon B."/>
            <person name="Goodwin S."/>
            <person name="Spatafora J."/>
            <person name="Crous P."/>
            <person name="Grigoriev I."/>
        </authorList>
    </citation>
    <scope>NUCLEOTIDE SEQUENCE</scope>
    <source>
        <strain evidence="3">CBS 473.64</strain>
    </source>
</reference>
<evidence type="ECO:0000313" key="4">
    <source>
        <dbReference type="Proteomes" id="UP000799753"/>
    </source>
</evidence>
<dbReference type="EMBL" id="MU006778">
    <property type="protein sequence ID" value="KAF2644775.1"/>
    <property type="molecule type" value="Genomic_DNA"/>
</dbReference>
<name>A0A6A6SAH7_9PLEO</name>
<feature type="transmembrane region" description="Helical" evidence="1">
    <location>
        <begin position="55"/>
        <end position="76"/>
    </location>
</feature>
<dbReference type="AlphaFoldDB" id="A0A6A6SAH7"/>
<sequence length="150" mass="16405">MALGTNLPFWPALVFSYLEPLALFFGAYDAFKSPSNFVSRQYPTATSLVPESNGAIILAYTLANIFVLLAFLAIVCTAISRDSRVTKYYLLFVAVADLGHICASHAVMGKEMLLDFNVYNDVMWGNIGASAFLHVNRLATLLGVFGRVGR</sequence>
<evidence type="ECO:0000313" key="3">
    <source>
        <dbReference type="EMBL" id="KAF2644775.1"/>
    </source>
</evidence>